<accession>A0A2D0AMN3</accession>
<dbReference type="GO" id="GO:0006352">
    <property type="term" value="P:DNA-templated transcription initiation"/>
    <property type="evidence" value="ECO:0007669"/>
    <property type="project" value="InterPro"/>
</dbReference>
<evidence type="ECO:0000259" key="7">
    <source>
        <dbReference type="Pfam" id="PF08281"/>
    </source>
</evidence>
<dbReference type="InterPro" id="IPR013324">
    <property type="entry name" value="RNA_pol_sigma_r3/r4-like"/>
</dbReference>
<evidence type="ECO:0000256" key="4">
    <source>
        <dbReference type="ARBA" id="ARBA00023163"/>
    </source>
</evidence>
<dbReference type="PANTHER" id="PTHR43133">
    <property type="entry name" value="RNA POLYMERASE ECF-TYPE SIGMA FACTO"/>
    <property type="match status" value="1"/>
</dbReference>
<feature type="domain" description="RNA polymerase sigma-70 region 2" evidence="6">
    <location>
        <begin position="55"/>
        <end position="120"/>
    </location>
</feature>
<dbReference type="InterPro" id="IPR039425">
    <property type="entry name" value="RNA_pol_sigma-70-like"/>
</dbReference>
<keyword evidence="4" id="KW-0804">Transcription</keyword>
<keyword evidence="2" id="KW-0805">Transcription regulation</keyword>
<dbReference type="GO" id="GO:0003677">
    <property type="term" value="F:DNA binding"/>
    <property type="evidence" value="ECO:0007669"/>
    <property type="project" value="InterPro"/>
</dbReference>
<dbReference type="Gene3D" id="1.10.10.10">
    <property type="entry name" value="Winged helix-like DNA-binding domain superfamily/Winged helix DNA-binding domain"/>
    <property type="match status" value="1"/>
</dbReference>
<keyword evidence="3" id="KW-0731">Sigma factor</keyword>
<dbReference type="GO" id="GO:0016987">
    <property type="term" value="F:sigma factor activity"/>
    <property type="evidence" value="ECO:0007669"/>
    <property type="project" value="UniProtKB-KW"/>
</dbReference>
<dbReference type="InterPro" id="IPR013249">
    <property type="entry name" value="RNA_pol_sigma70_r4_t2"/>
</dbReference>
<organism evidence="8 9">
    <name type="scientific">Sphingopyxis witflariensis</name>
    <dbReference type="NCBI Taxonomy" id="173675"/>
    <lineage>
        <taxon>Bacteria</taxon>
        <taxon>Pseudomonadati</taxon>
        <taxon>Pseudomonadota</taxon>
        <taxon>Alphaproteobacteria</taxon>
        <taxon>Sphingomonadales</taxon>
        <taxon>Sphingomonadaceae</taxon>
        <taxon>Sphingopyxis</taxon>
    </lineage>
</organism>
<evidence type="ECO:0000256" key="2">
    <source>
        <dbReference type="ARBA" id="ARBA00023015"/>
    </source>
</evidence>
<reference evidence="8 9" key="1">
    <citation type="journal article" date="2002" name="Int. J. Syst. Evol. Microbiol.">
        <title>Sphingopyxis witflariensis sp. nov., isolated from activated sludge.</title>
        <authorList>
            <person name="Kampfer P."/>
            <person name="Witzenberger R."/>
            <person name="Denner E.B."/>
            <person name="Busse H.J."/>
            <person name="Neef A."/>
        </authorList>
    </citation>
    <scope>NUCLEOTIDE SEQUENCE [LARGE SCALE GENOMIC DNA]</scope>
    <source>
        <strain evidence="8 9">DSM 14551</strain>
    </source>
</reference>
<proteinExistence type="inferred from homology"/>
<feature type="domain" description="RNA polymerase sigma factor 70 region 4 type 2" evidence="7">
    <location>
        <begin position="152"/>
        <end position="201"/>
    </location>
</feature>
<evidence type="ECO:0000313" key="8">
    <source>
        <dbReference type="EMBL" id="OWQ94305.1"/>
    </source>
</evidence>
<evidence type="ECO:0000259" key="6">
    <source>
        <dbReference type="Pfam" id="PF04542"/>
    </source>
</evidence>
<comment type="similarity">
    <text evidence="1">Belongs to the sigma-70 factor family. ECF subfamily.</text>
</comment>
<evidence type="ECO:0000256" key="5">
    <source>
        <dbReference type="SAM" id="MobiDB-lite"/>
    </source>
</evidence>
<feature type="compositionally biased region" description="Basic residues" evidence="5">
    <location>
        <begin position="7"/>
        <end position="17"/>
    </location>
</feature>
<sequence length="212" mass="24260">MFLPPGFHRRFRPTGRRKGMDFDDEHTSRRELGPDVSVPPEDWTGFTRNAGMEAIYSAHQPALTRYLRRRAPRQDIGDLVQECFRRLFTRKGPASETIAEPGAYLVRIARNLLIDRARTAEARQHAAHHSFDEQDVAGPDPHAALEARDAMRRIQQAIARLKPQTRGIFLMHRFDDLSYEEIAAAKGISVKGVEWHIAQAMIAIRKARTDRK</sequence>
<dbReference type="InterPro" id="IPR013325">
    <property type="entry name" value="RNA_pol_sigma_r2"/>
</dbReference>
<dbReference type="Pfam" id="PF04542">
    <property type="entry name" value="Sigma70_r2"/>
    <property type="match status" value="1"/>
</dbReference>
<evidence type="ECO:0000256" key="1">
    <source>
        <dbReference type="ARBA" id="ARBA00010641"/>
    </source>
</evidence>
<name>A0A2D0AMN3_9SPHN</name>
<dbReference type="SUPFAM" id="SSF88659">
    <property type="entry name" value="Sigma3 and sigma4 domains of RNA polymerase sigma factors"/>
    <property type="match status" value="1"/>
</dbReference>
<dbReference type="SUPFAM" id="SSF88946">
    <property type="entry name" value="Sigma2 domain of RNA polymerase sigma factors"/>
    <property type="match status" value="1"/>
</dbReference>
<dbReference type="EMBL" id="NISJ01000009">
    <property type="protein sequence ID" value="OWQ94305.1"/>
    <property type="molecule type" value="Genomic_DNA"/>
</dbReference>
<dbReference type="Proteomes" id="UP000197097">
    <property type="component" value="Unassembled WGS sequence"/>
</dbReference>
<evidence type="ECO:0000313" key="9">
    <source>
        <dbReference type="Proteomes" id="UP000197097"/>
    </source>
</evidence>
<dbReference type="InterPro" id="IPR036388">
    <property type="entry name" value="WH-like_DNA-bd_sf"/>
</dbReference>
<gene>
    <name evidence="8" type="ORF">CDQ91_15040</name>
</gene>
<dbReference type="PANTHER" id="PTHR43133:SF63">
    <property type="entry name" value="RNA POLYMERASE SIGMA FACTOR FECI-RELATED"/>
    <property type="match status" value="1"/>
</dbReference>
<dbReference type="InterPro" id="IPR007627">
    <property type="entry name" value="RNA_pol_sigma70_r2"/>
</dbReference>
<dbReference type="Pfam" id="PF08281">
    <property type="entry name" value="Sigma70_r4_2"/>
    <property type="match status" value="1"/>
</dbReference>
<keyword evidence="9" id="KW-1185">Reference proteome</keyword>
<dbReference type="CDD" id="cd06171">
    <property type="entry name" value="Sigma70_r4"/>
    <property type="match status" value="1"/>
</dbReference>
<feature type="region of interest" description="Disordered" evidence="5">
    <location>
        <begin position="1"/>
        <end position="41"/>
    </location>
</feature>
<evidence type="ECO:0000256" key="3">
    <source>
        <dbReference type="ARBA" id="ARBA00023082"/>
    </source>
</evidence>
<dbReference type="NCBIfam" id="TIGR02937">
    <property type="entry name" value="sigma70-ECF"/>
    <property type="match status" value="1"/>
</dbReference>
<dbReference type="InterPro" id="IPR014284">
    <property type="entry name" value="RNA_pol_sigma-70_dom"/>
</dbReference>
<dbReference type="AlphaFoldDB" id="A0A2D0AMN3"/>
<protein>
    <submittedName>
        <fullName evidence="8">RNA polymerase subunit sigma-24</fullName>
    </submittedName>
</protein>
<dbReference type="Gene3D" id="1.10.1740.10">
    <property type="match status" value="1"/>
</dbReference>
<feature type="compositionally biased region" description="Basic and acidic residues" evidence="5">
    <location>
        <begin position="18"/>
        <end position="33"/>
    </location>
</feature>
<comment type="caution">
    <text evidence="8">The sequence shown here is derived from an EMBL/GenBank/DDBJ whole genome shotgun (WGS) entry which is preliminary data.</text>
</comment>